<name>L0HCF3_METFS</name>
<dbReference type="EMBL" id="CP003167">
    <property type="protein sequence ID" value="AGB02422.1"/>
    <property type="molecule type" value="Genomic_DNA"/>
</dbReference>
<accession>L0HCF3</accession>
<dbReference type="Proteomes" id="UP000010824">
    <property type="component" value="Chromosome"/>
</dbReference>
<protein>
    <submittedName>
        <fullName evidence="1">Uncharacterized protein</fullName>
    </submittedName>
</protein>
<sequence length="70" mass="7597">MSGTIIPATPAFRIRRDVLEQLDPLRKMAALSAIKRGHWLLVESNDNNQPIVTPSRVAATGELYGAPALS</sequence>
<gene>
    <name evidence="1" type="ordered locus">Metfor_1383</name>
</gene>
<evidence type="ECO:0000313" key="1">
    <source>
        <dbReference type="EMBL" id="AGB02422.1"/>
    </source>
</evidence>
<dbReference type="KEGG" id="mfo:Metfor_1383"/>
<dbReference type="InParanoid" id="L0HCF3"/>
<reference evidence="2" key="1">
    <citation type="submission" date="2011-12" db="EMBL/GenBank/DDBJ databases">
        <title>Complete sequence of Methanoregula formicicum SMSP.</title>
        <authorList>
            <person name="Lucas S."/>
            <person name="Han J."/>
            <person name="Lapidus A."/>
            <person name="Cheng J.-F."/>
            <person name="Goodwin L."/>
            <person name="Pitluck S."/>
            <person name="Peters L."/>
            <person name="Ovchinnikova G."/>
            <person name="Teshima H."/>
            <person name="Detter J.C."/>
            <person name="Han C."/>
            <person name="Tapia R."/>
            <person name="Land M."/>
            <person name="Hauser L."/>
            <person name="Kyrpides N."/>
            <person name="Ivanova N."/>
            <person name="Pagani I."/>
            <person name="Imachi H."/>
            <person name="Tamaki H."/>
            <person name="Sekiguchi Y."/>
            <person name="Kamagata Y."/>
            <person name="Cadillo-Quiroz H."/>
            <person name="Zinder S."/>
            <person name="Liu W.-T."/>
            <person name="Woyke T."/>
        </authorList>
    </citation>
    <scope>NUCLEOTIDE SEQUENCE [LARGE SCALE GENOMIC DNA]</scope>
    <source>
        <strain evidence="2">DSM 22288 / NBRC 105244 / SMSP</strain>
    </source>
</reference>
<dbReference type="HOGENOM" id="CLU_2748164_0_0_2"/>
<dbReference type="STRING" id="593750.Metfor_1383"/>
<dbReference type="AlphaFoldDB" id="L0HCF3"/>
<keyword evidence="2" id="KW-1185">Reference proteome</keyword>
<proteinExistence type="predicted"/>
<reference evidence="1 2" key="2">
    <citation type="journal article" date="2014" name="Genome Announc.">
        <title>Complete Genome Sequence of Methanoregula formicica SMSPT, a Mesophilic Hydrogenotrophic Methanogen Isolated from a Methanogenic Upflow Anaerobic Sludge Blanket Reactor.</title>
        <authorList>
            <person name="Yamamoto K."/>
            <person name="Tamaki H."/>
            <person name="Cadillo-Quiroz H."/>
            <person name="Imachi H."/>
            <person name="Kyrpides N."/>
            <person name="Woyke T."/>
            <person name="Goodwin L."/>
            <person name="Zinder S.H."/>
            <person name="Kamagata Y."/>
            <person name="Liu W.T."/>
        </authorList>
    </citation>
    <scope>NUCLEOTIDE SEQUENCE [LARGE SCALE GENOMIC DNA]</scope>
    <source>
        <strain evidence="2">DSM 22288 / NBRC 105244 / SMSP</strain>
    </source>
</reference>
<dbReference type="RefSeq" id="WP_015285385.1">
    <property type="nucleotide sequence ID" value="NC_019943.1"/>
</dbReference>
<evidence type="ECO:0000313" key="2">
    <source>
        <dbReference type="Proteomes" id="UP000010824"/>
    </source>
</evidence>
<dbReference type="GeneID" id="14307772"/>
<organism evidence="1 2">
    <name type="scientific">Methanoregula formicica (strain DSM 22288 / NBRC 105244 / SMSP)</name>
    <dbReference type="NCBI Taxonomy" id="593750"/>
    <lineage>
        <taxon>Archaea</taxon>
        <taxon>Methanobacteriati</taxon>
        <taxon>Methanobacteriota</taxon>
        <taxon>Stenosarchaea group</taxon>
        <taxon>Methanomicrobia</taxon>
        <taxon>Methanomicrobiales</taxon>
        <taxon>Methanoregulaceae</taxon>
        <taxon>Methanoregula</taxon>
    </lineage>
</organism>